<keyword evidence="2" id="KW-1185">Reference proteome</keyword>
<dbReference type="RefSeq" id="WP_150613068.1">
    <property type="nucleotide sequence ID" value="NZ_CABPRU010000005.1"/>
</dbReference>
<protein>
    <submittedName>
        <fullName evidence="1">Uncharacterized protein</fullName>
    </submittedName>
</protein>
<dbReference type="AlphaFoldDB" id="A0A5E4V5R8"/>
<gene>
    <name evidence="1" type="ORF">PTE31013_02436</name>
</gene>
<name>A0A5E4V5R8_9BURK</name>
<sequence length="124" mass="14148">MNASIDVRRYNGYKVVTIEIGQAKHELEFLDVRESRELSDTLLTAAADLVPDRPSYEKLVETLERAHEFIDSIRQELHSRRVADWYPEGAHNAAEQMSEDMRILGNDCADFDIQDVIAKARGEA</sequence>
<dbReference type="Proteomes" id="UP000334380">
    <property type="component" value="Unassembled WGS sequence"/>
</dbReference>
<reference evidence="1 2" key="1">
    <citation type="submission" date="2019-08" db="EMBL/GenBank/DDBJ databases">
        <authorList>
            <person name="Peeters C."/>
        </authorList>
    </citation>
    <scope>NUCLEOTIDE SEQUENCE [LARGE SCALE GENOMIC DNA]</scope>
    <source>
        <strain evidence="1 2">LMG 31013</strain>
    </source>
</reference>
<accession>A0A5E4V5R8</accession>
<organism evidence="1 2">
    <name type="scientific">Pandoraea terrigena</name>
    <dbReference type="NCBI Taxonomy" id="2508292"/>
    <lineage>
        <taxon>Bacteria</taxon>
        <taxon>Pseudomonadati</taxon>
        <taxon>Pseudomonadota</taxon>
        <taxon>Betaproteobacteria</taxon>
        <taxon>Burkholderiales</taxon>
        <taxon>Burkholderiaceae</taxon>
        <taxon>Pandoraea</taxon>
    </lineage>
</organism>
<proteinExistence type="predicted"/>
<dbReference type="EMBL" id="CABPRU010000005">
    <property type="protein sequence ID" value="VVE06894.1"/>
    <property type="molecule type" value="Genomic_DNA"/>
</dbReference>
<evidence type="ECO:0000313" key="1">
    <source>
        <dbReference type="EMBL" id="VVE06894.1"/>
    </source>
</evidence>
<evidence type="ECO:0000313" key="2">
    <source>
        <dbReference type="Proteomes" id="UP000334380"/>
    </source>
</evidence>